<accession>A0ABN0HRH3</accession>
<keyword evidence="2" id="KW-1185">Reference proteome</keyword>
<organism evidence="1 2">
    <name type="scientific">Bradyrhizobium lupini HPC(L)</name>
    <dbReference type="NCBI Taxonomy" id="1229491"/>
    <lineage>
        <taxon>Bacteria</taxon>
        <taxon>Pseudomonadati</taxon>
        <taxon>Pseudomonadota</taxon>
        <taxon>Alphaproteobacteria</taxon>
        <taxon>Hyphomicrobiales</taxon>
        <taxon>Nitrobacteraceae</taxon>
        <taxon>Bradyrhizobium</taxon>
    </lineage>
</organism>
<sequence length="115" mass="12804">MGPARLGPQLFEQGLDEGHDILRNFFFRLIGIDDAAATRLGKRDIEIGFPPLLVGFDFLFLEAIGLRAFIRTLSGAGKAFFGSDIENQCQLRNDAINRDALQRLDEIRLQIAGRA</sequence>
<name>A0ABN0HRH3_RHILU</name>
<dbReference type="Proteomes" id="UP000017668">
    <property type="component" value="Unassembled WGS sequence"/>
</dbReference>
<protein>
    <submittedName>
        <fullName evidence="1">Uncharacterized protein</fullName>
    </submittedName>
</protein>
<evidence type="ECO:0000313" key="1">
    <source>
        <dbReference type="EMBL" id="EKJ97159.1"/>
    </source>
</evidence>
<reference evidence="1 2" key="1">
    <citation type="journal article" date="2013" name="Genome Announc.">
        <title>Genome Sequence of Rhizobium lupini HPC(L) Isolated from Saline Desert Soil, Kutch (Gujarat).</title>
        <authorList>
            <person name="Agarwal L."/>
            <person name="Purohit H.J."/>
        </authorList>
    </citation>
    <scope>NUCLEOTIDE SEQUENCE [LARGE SCALE GENOMIC DNA]</scope>
    <source>
        <strain evidence="2">HPC(L)</strain>
    </source>
</reference>
<dbReference type="EMBL" id="AMQQ01000004">
    <property type="protein sequence ID" value="EKJ97159.1"/>
    <property type="molecule type" value="Genomic_DNA"/>
</dbReference>
<proteinExistence type="predicted"/>
<evidence type="ECO:0000313" key="2">
    <source>
        <dbReference type="Proteomes" id="UP000017668"/>
    </source>
</evidence>
<gene>
    <name evidence="1" type="ORF">C241_02584</name>
</gene>
<comment type="caution">
    <text evidence="1">The sequence shown here is derived from an EMBL/GenBank/DDBJ whole genome shotgun (WGS) entry which is preliminary data.</text>
</comment>